<keyword evidence="4 6" id="KW-1133">Transmembrane helix</keyword>
<evidence type="ECO:0000313" key="8">
    <source>
        <dbReference type="Proteomes" id="UP000471521"/>
    </source>
</evidence>
<evidence type="ECO:0000256" key="2">
    <source>
        <dbReference type="ARBA" id="ARBA00022475"/>
    </source>
</evidence>
<dbReference type="EMBL" id="WUUU01000003">
    <property type="protein sequence ID" value="MXR19316.1"/>
    <property type="molecule type" value="Genomic_DNA"/>
</dbReference>
<proteinExistence type="predicted"/>
<keyword evidence="5 6" id="KW-0472">Membrane</keyword>
<dbReference type="PANTHER" id="PTHR30482:SF17">
    <property type="entry name" value="ABC TRANSPORTER ATP-BINDING PROTEIN"/>
    <property type="match status" value="1"/>
</dbReference>
<comment type="subcellular location">
    <subcellularLocation>
        <location evidence="1">Cell membrane</location>
        <topology evidence="1">Multi-pass membrane protein</topology>
    </subcellularLocation>
</comment>
<feature type="transmembrane region" description="Helical" evidence="6">
    <location>
        <begin position="91"/>
        <end position="114"/>
    </location>
</feature>
<dbReference type="AlphaFoldDB" id="A0A6B0SFB8"/>
<feature type="transmembrane region" description="Helical" evidence="6">
    <location>
        <begin position="293"/>
        <end position="316"/>
    </location>
</feature>
<dbReference type="GO" id="GO:0005886">
    <property type="term" value="C:plasma membrane"/>
    <property type="evidence" value="ECO:0007669"/>
    <property type="project" value="UniProtKB-SubCell"/>
</dbReference>
<comment type="caution">
    <text evidence="7">The sequence shown here is derived from an EMBL/GenBank/DDBJ whole genome shotgun (WGS) entry which is preliminary data.</text>
</comment>
<dbReference type="Pfam" id="PF02653">
    <property type="entry name" value="BPD_transp_2"/>
    <property type="match status" value="1"/>
</dbReference>
<evidence type="ECO:0000256" key="3">
    <source>
        <dbReference type="ARBA" id="ARBA00022692"/>
    </source>
</evidence>
<feature type="transmembrane region" description="Helical" evidence="6">
    <location>
        <begin position="18"/>
        <end position="39"/>
    </location>
</feature>
<evidence type="ECO:0000313" key="7">
    <source>
        <dbReference type="EMBL" id="MXR19316.1"/>
    </source>
</evidence>
<feature type="transmembrane region" description="Helical" evidence="6">
    <location>
        <begin position="169"/>
        <end position="189"/>
    </location>
</feature>
<sequence length="321" mass="34112">MSQRSAGLRAYVSESYRWLWVAFGVAVLVLPAVGTNYFVGVFTQALIYGLLAISLDIALGYTGLLSLAPAAFFGIGAYSVAKVVVDWGVSYWLGFPLAVVVAAVVAVAIGYGPIKRRIGEVYFVLFTLAFGVLAHDATYVATSLTGGSNGLGYFSPPSMLGVDLGGTVPYYYVTVLVVGALGIGLYALLRSDYGSVLHATRQNELRMRYLGYDTDREKLVAWVLSAVTSALAGALFVGTVGLAAPSMMSFELSGEVIIWTVVGGTGTFVGPFIAAIVLHIVNNYLGNVWPEGYLIVLGVLFVGFVFLLPEGVMGAIRNRLR</sequence>
<evidence type="ECO:0000256" key="1">
    <source>
        <dbReference type="ARBA" id="ARBA00004651"/>
    </source>
</evidence>
<keyword evidence="3 6" id="KW-0812">Transmembrane</keyword>
<evidence type="ECO:0000256" key="4">
    <source>
        <dbReference type="ARBA" id="ARBA00022989"/>
    </source>
</evidence>
<protein>
    <recommendedName>
        <fullName evidence="9">Branched-chain amino acid ABC transporter permease</fullName>
    </recommendedName>
</protein>
<feature type="transmembrane region" description="Helical" evidence="6">
    <location>
        <begin position="121"/>
        <end position="141"/>
    </location>
</feature>
<gene>
    <name evidence="7" type="ORF">GRX66_01360</name>
</gene>
<evidence type="ECO:0008006" key="9">
    <source>
        <dbReference type="Google" id="ProtNLM"/>
    </source>
</evidence>
<keyword evidence="8" id="KW-1185">Reference proteome</keyword>
<dbReference type="CDD" id="cd06581">
    <property type="entry name" value="TM_PBP1_LivM_like"/>
    <property type="match status" value="1"/>
</dbReference>
<feature type="transmembrane region" description="Helical" evidence="6">
    <location>
        <begin position="219"/>
        <end position="244"/>
    </location>
</feature>
<reference evidence="7 8" key="1">
    <citation type="submission" date="2019-12" db="EMBL/GenBank/DDBJ databases">
        <title>Isolation and characterization of three novel carbon monoxide-oxidizing members of Halobacteria from salione crusts and soils.</title>
        <authorList>
            <person name="Myers M.R."/>
            <person name="King G.M."/>
        </authorList>
    </citation>
    <scope>NUCLEOTIDE SEQUENCE [LARGE SCALE GENOMIC DNA]</scope>
    <source>
        <strain evidence="7 8">PCN9</strain>
    </source>
</reference>
<dbReference type="PANTHER" id="PTHR30482">
    <property type="entry name" value="HIGH-AFFINITY BRANCHED-CHAIN AMINO ACID TRANSPORT SYSTEM PERMEASE"/>
    <property type="match status" value="1"/>
</dbReference>
<dbReference type="InterPro" id="IPR043428">
    <property type="entry name" value="LivM-like"/>
</dbReference>
<feature type="transmembrane region" description="Helical" evidence="6">
    <location>
        <begin position="46"/>
        <end position="79"/>
    </location>
</feature>
<dbReference type="RefSeq" id="WP_159524904.1">
    <property type="nucleotide sequence ID" value="NZ_WUUU01000003.1"/>
</dbReference>
<feature type="transmembrane region" description="Helical" evidence="6">
    <location>
        <begin position="256"/>
        <end position="281"/>
    </location>
</feature>
<dbReference type="InterPro" id="IPR001851">
    <property type="entry name" value="ABC_transp_permease"/>
</dbReference>
<dbReference type="Proteomes" id="UP000471521">
    <property type="component" value="Unassembled WGS sequence"/>
</dbReference>
<keyword evidence="2" id="KW-1003">Cell membrane</keyword>
<organism evidence="7 8">
    <name type="scientific">Halobacterium bonnevillei</name>
    <dbReference type="NCBI Taxonomy" id="2692200"/>
    <lineage>
        <taxon>Archaea</taxon>
        <taxon>Methanobacteriati</taxon>
        <taxon>Methanobacteriota</taxon>
        <taxon>Stenosarchaea group</taxon>
        <taxon>Halobacteria</taxon>
        <taxon>Halobacteriales</taxon>
        <taxon>Halobacteriaceae</taxon>
        <taxon>Halobacterium</taxon>
    </lineage>
</organism>
<evidence type="ECO:0000256" key="5">
    <source>
        <dbReference type="ARBA" id="ARBA00023136"/>
    </source>
</evidence>
<accession>A0A6B0SFB8</accession>
<dbReference type="OrthoDB" id="30958at2157"/>
<evidence type="ECO:0000256" key="6">
    <source>
        <dbReference type="SAM" id="Phobius"/>
    </source>
</evidence>
<name>A0A6B0SFB8_9EURY</name>
<dbReference type="GO" id="GO:0015658">
    <property type="term" value="F:branched-chain amino acid transmembrane transporter activity"/>
    <property type="evidence" value="ECO:0007669"/>
    <property type="project" value="InterPro"/>
</dbReference>